<reference evidence="3 4" key="1">
    <citation type="submission" date="2024-02" db="EMBL/GenBank/DDBJ databases">
        <authorList>
            <person name="Chen Y."/>
            <person name="Shah S."/>
            <person name="Dougan E. K."/>
            <person name="Thang M."/>
            <person name="Chan C."/>
        </authorList>
    </citation>
    <scope>NUCLEOTIDE SEQUENCE [LARGE SCALE GENOMIC DNA]</scope>
</reference>
<dbReference type="Pfam" id="PF07699">
    <property type="entry name" value="Ephrin_rec_like"/>
    <property type="match status" value="1"/>
</dbReference>
<gene>
    <name evidence="3" type="ORF">SCF082_LOCUS5648</name>
</gene>
<protein>
    <submittedName>
        <fullName evidence="3">Ephrin_rec_like domain-containing protein</fullName>
    </submittedName>
</protein>
<evidence type="ECO:0000313" key="4">
    <source>
        <dbReference type="Proteomes" id="UP001642464"/>
    </source>
</evidence>
<keyword evidence="1" id="KW-0472">Membrane</keyword>
<dbReference type="InterPro" id="IPR011641">
    <property type="entry name" value="Tyr-kin_ephrin_A/B_rcpt-like"/>
</dbReference>
<accession>A0ABP0I8V8</accession>
<feature type="transmembrane region" description="Helical" evidence="1">
    <location>
        <begin position="647"/>
        <end position="666"/>
    </location>
</feature>
<evidence type="ECO:0000256" key="1">
    <source>
        <dbReference type="SAM" id="Phobius"/>
    </source>
</evidence>
<organism evidence="3 4">
    <name type="scientific">Durusdinium trenchii</name>
    <dbReference type="NCBI Taxonomy" id="1381693"/>
    <lineage>
        <taxon>Eukaryota</taxon>
        <taxon>Sar</taxon>
        <taxon>Alveolata</taxon>
        <taxon>Dinophyceae</taxon>
        <taxon>Suessiales</taxon>
        <taxon>Symbiodiniaceae</taxon>
        <taxon>Durusdinium</taxon>
    </lineage>
</organism>
<dbReference type="Gene3D" id="2.10.50.10">
    <property type="entry name" value="Tumor Necrosis Factor Receptor, subunit A, domain 2"/>
    <property type="match status" value="1"/>
</dbReference>
<keyword evidence="1" id="KW-1133">Transmembrane helix</keyword>
<dbReference type="PANTHER" id="PTHR46967">
    <property type="entry name" value="INSULIN-LIKE GROWTH FACTOR BINDING PROTEIN,N-TERMINAL"/>
    <property type="match status" value="1"/>
</dbReference>
<dbReference type="EMBL" id="CAXAMM010003069">
    <property type="protein sequence ID" value="CAK8998432.1"/>
    <property type="molecule type" value="Genomic_DNA"/>
</dbReference>
<feature type="domain" description="Tyrosine-protein kinase ephrin type A/B receptor-like" evidence="2">
    <location>
        <begin position="499"/>
        <end position="549"/>
    </location>
</feature>
<feature type="transmembrane region" description="Helical" evidence="1">
    <location>
        <begin position="678"/>
        <end position="702"/>
    </location>
</feature>
<keyword evidence="1" id="KW-0812">Transmembrane</keyword>
<comment type="caution">
    <text evidence="3">The sequence shown here is derived from an EMBL/GenBank/DDBJ whole genome shotgun (WGS) entry which is preliminary data.</text>
</comment>
<dbReference type="PANTHER" id="PTHR46967:SF2">
    <property type="entry name" value="SUSHI, VON WILLEBRAND FACTOR TYPE A, EGF AND PENTRAXIN DOMAIN-CONTAINING PROTEIN 1-LIKE"/>
    <property type="match status" value="1"/>
</dbReference>
<dbReference type="Proteomes" id="UP001642464">
    <property type="component" value="Unassembled WGS sequence"/>
</dbReference>
<evidence type="ECO:0000259" key="2">
    <source>
        <dbReference type="Pfam" id="PF07699"/>
    </source>
</evidence>
<sequence length="766" mass="85392">MATCLANGIPASERREIWTGLGHLPLRIVDLESVQKVPSITGYIVQILLEEVLGIHTKLQDPVTFSPLSTHQATYYRLHGCLPQGVTLQGNVTEDIWCDQDLVVHVVLGARLMTTRWEEWLTFHEIQKGRLGGVIENLGNMGFHSREGMFVPDAVIESAFGCAQMIGLEWYKSWHMNQTYSEKIRSYFATMDDVSGFGLVKCTKFYDNTKARMPNWQANYLALTGDREGMTGDTADDVPACHDTYWWFAPSCRDSKECIPVMVGAYSRFLEYMQKAAVWNLPWALTSGKSGAFLKILAEQKKGNLKPMPMLQQLPFLILPNMPRSSAIQFPPFVLQDYENGIRIGNQESRTLTKLANFQLAEWAPEVHHVLQQVGWTFDEVFEIYSQQGIIRFAHRNDANKMKQAACDWVQKHEVLWRAWIPRKTECLRGQGLYSEELQAFLRQRDGWNGNISCRACLPGSHSVLLRDSWGDTATCEMCPPGYSQVSFGSQECTPCASGTFSSKEGMAACELCNLGSYQEHFGATECRFCNGNGTKTTNFLGAAKEEDCICSVNTFFDGQDCRVCGKGLLCTGGHDPPMQTEGMFAEKYANTSEFSVYRCKSTTHCPAGEPGSCAPGRVGRGCGSCPVGFYSGDHGKCNVCTVSTPGAYLIILCVVILGLGALQFLKRRVRLTVKIFHILGMMVSQIIVAMQALAAILHFSLDLRDPAKTLFEFLKVFQLKARVCNASCVRAKDDAKTETDIFYSTNAIAIRYSNANAILMRSTFC</sequence>
<proteinExistence type="predicted"/>
<keyword evidence="4" id="KW-1185">Reference proteome</keyword>
<name>A0ABP0I8V8_9DINO</name>
<evidence type="ECO:0000313" key="3">
    <source>
        <dbReference type="EMBL" id="CAK8998432.1"/>
    </source>
</evidence>
<dbReference type="SMART" id="SM01411">
    <property type="entry name" value="Ephrin_rec_like"/>
    <property type="match status" value="2"/>
</dbReference>